<keyword evidence="2" id="KW-0449">Lipoprotein</keyword>
<proteinExistence type="predicted"/>
<evidence type="ECO:0000313" key="2">
    <source>
        <dbReference type="EMBL" id="MBS0028131.1"/>
    </source>
</evidence>
<dbReference type="Gene3D" id="1.25.40.390">
    <property type="match status" value="1"/>
</dbReference>
<dbReference type="Pfam" id="PF12771">
    <property type="entry name" value="SusD-like_2"/>
    <property type="match status" value="1"/>
</dbReference>
<evidence type="ECO:0000256" key="1">
    <source>
        <dbReference type="SAM" id="SignalP"/>
    </source>
</evidence>
<comment type="caution">
    <text evidence="2">The sequence shown here is derived from an EMBL/GenBank/DDBJ whole genome shotgun (WGS) entry which is preliminary data.</text>
</comment>
<dbReference type="Proteomes" id="UP000676386">
    <property type="component" value="Unassembled WGS sequence"/>
</dbReference>
<protein>
    <submittedName>
        <fullName evidence="2">SusD/RagB family nutrient-binding outer membrane lipoprotein</fullName>
    </submittedName>
</protein>
<dbReference type="RefSeq" id="WP_211973243.1">
    <property type="nucleotide sequence ID" value="NZ_CBFHAM010000003.1"/>
</dbReference>
<dbReference type="EMBL" id="JAGTXB010000005">
    <property type="protein sequence ID" value="MBS0028131.1"/>
    <property type="molecule type" value="Genomic_DNA"/>
</dbReference>
<reference evidence="2 3" key="1">
    <citation type="submission" date="2021-04" db="EMBL/GenBank/DDBJ databases">
        <title>Chitinophaga sp. nov., isolated from the rhizosphere soil.</title>
        <authorList>
            <person name="He S."/>
        </authorList>
    </citation>
    <scope>NUCLEOTIDE SEQUENCE [LARGE SCALE GENOMIC DNA]</scope>
    <source>
        <strain evidence="2 3">2R12</strain>
    </source>
</reference>
<feature type="chain" id="PRO_5047290902" evidence="1">
    <location>
        <begin position="29"/>
        <end position="563"/>
    </location>
</feature>
<accession>A0ABS5IZB8</accession>
<sequence>MKNSVNRYIKYSLLAALLGIASCSKNFGDINTDPSLVTKPDVKFLLTYSQDKIVTYQGTEWVWESMEQLMRFTQSVTSSPYEITGNVNTRYNNYYLQILPNLFEIRKQADEMTNKDQFQRIKAVTYILQVLHGIKVTDMNGSIPYSQAIEGRYQTMYSPVFDEQPALMDNWLSQLDNAIKALTDNSQPEQIGYGKSDIFYQSDWVKWVKLANTLKLRIAARLENADNAKCRTIFQQVLKDPTGPISGDDSQVKYLNSTYAPFGSSGDIDYRSRRYATTSVMTFLKKSNDPRLPIYYEKNDLVGGYKDSLTKYSVTLPAFINPADPLIMFQGGPADWTTNPTVAAYISNPFNIGPITKYNLISAINRKFFSPKLNNATGNFMDVPVTYAETCFYMAEFIQKGYAGGIDTKGTAEEWYNKGISSSIQTNNAIAIAAVSTTGYSGDGSTEIGNYLKNPNVKFNGVNNLERIYIQEYLSFYRQANEAFVFCRRTGYPKLTSTYYARETFNELIPRRFWLLDPGEVNRANWSAAMQQQGFTPNAQDVPTLSSQRIWYDKNAPDFGKGQ</sequence>
<keyword evidence="1" id="KW-0732">Signal</keyword>
<organism evidence="2 3">
    <name type="scientific">Chitinophaga hostae</name>
    <dbReference type="NCBI Taxonomy" id="2831022"/>
    <lineage>
        <taxon>Bacteria</taxon>
        <taxon>Pseudomonadati</taxon>
        <taxon>Bacteroidota</taxon>
        <taxon>Chitinophagia</taxon>
        <taxon>Chitinophagales</taxon>
        <taxon>Chitinophagaceae</taxon>
        <taxon>Chitinophaga</taxon>
    </lineage>
</organism>
<dbReference type="SUPFAM" id="SSF48452">
    <property type="entry name" value="TPR-like"/>
    <property type="match status" value="1"/>
</dbReference>
<keyword evidence="3" id="KW-1185">Reference proteome</keyword>
<dbReference type="InterPro" id="IPR011990">
    <property type="entry name" value="TPR-like_helical_dom_sf"/>
</dbReference>
<gene>
    <name evidence="2" type="ORF">KE626_12505</name>
</gene>
<dbReference type="InterPro" id="IPR041662">
    <property type="entry name" value="SusD-like_2"/>
</dbReference>
<evidence type="ECO:0000313" key="3">
    <source>
        <dbReference type="Proteomes" id="UP000676386"/>
    </source>
</evidence>
<feature type="signal peptide" evidence="1">
    <location>
        <begin position="1"/>
        <end position="28"/>
    </location>
</feature>
<dbReference type="PROSITE" id="PS51257">
    <property type="entry name" value="PROKAR_LIPOPROTEIN"/>
    <property type="match status" value="1"/>
</dbReference>
<name>A0ABS5IZB8_9BACT</name>